<evidence type="ECO:0000256" key="2">
    <source>
        <dbReference type="ARBA" id="ARBA00022723"/>
    </source>
</evidence>
<comment type="subcellular location">
    <subcellularLocation>
        <location evidence="1">Nucleus</location>
    </subcellularLocation>
</comment>
<feature type="region of interest" description="Disordered" evidence="6">
    <location>
        <begin position="150"/>
        <end position="211"/>
    </location>
</feature>
<feature type="compositionally biased region" description="Basic residues" evidence="6">
    <location>
        <begin position="492"/>
        <end position="513"/>
    </location>
</feature>
<evidence type="ECO:0000256" key="1">
    <source>
        <dbReference type="ARBA" id="ARBA00004123"/>
    </source>
</evidence>
<name>A0AAD7XT11_9FUNG</name>
<feature type="compositionally biased region" description="Basic residues" evidence="6">
    <location>
        <begin position="283"/>
        <end position="306"/>
    </location>
</feature>
<feature type="compositionally biased region" description="Acidic residues" evidence="6">
    <location>
        <begin position="314"/>
        <end position="323"/>
    </location>
</feature>
<feature type="region of interest" description="Disordered" evidence="6">
    <location>
        <begin position="406"/>
        <end position="516"/>
    </location>
</feature>
<dbReference type="EMBL" id="JARTCD010000080">
    <property type="protein sequence ID" value="KAJ8653360.1"/>
    <property type="molecule type" value="Genomic_DNA"/>
</dbReference>
<protein>
    <recommendedName>
        <fullName evidence="7">Zinc finger PHD-type domain-containing protein</fullName>
    </recommendedName>
</protein>
<evidence type="ECO:0000256" key="6">
    <source>
        <dbReference type="SAM" id="MobiDB-lite"/>
    </source>
</evidence>
<dbReference type="Pfam" id="PF00628">
    <property type="entry name" value="PHD"/>
    <property type="match status" value="1"/>
</dbReference>
<dbReference type="GeneID" id="83218413"/>
<dbReference type="RefSeq" id="XP_058338274.1">
    <property type="nucleotide sequence ID" value="XM_058490984.1"/>
</dbReference>
<evidence type="ECO:0000313" key="8">
    <source>
        <dbReference type="EMBL" id="KAJ8653360.1"/>
    </source>
</evidence>
<evidence type="ECO:0000256" key="5">
    <source>
        <dbReference type="ARBA" id="ARBA00023242"/>
    </source>
</evidence>
<dbReference type="GO" id="GO:0008270">
    <property type="term" value="F:zinc ion binding"/>
    <property type="evidence" value="ECO:0007669"/>
    <property type="project" value="UniProtKB-KW"/>
</dbReference>
<dbReference type="PROSITE" id="PS01359">
    <property type="entry name" value="ZF_PHD_1"/>
    <property type="match status" value="1"/>
</dbReference>
<feature type="compositionally biased region" description="Low complexity" evidence="6">
    <location>
        <begin position="750"/>
        <end position="771"/>
    </location>
</feature>
<dbReference type="GO" id="GO:0006355">
    <property type="term" value="P:regulation of DNA-templated transcription"/>
    <property type="evidence" value="ECO:0007669"/>
    <property type="project" value="InterPro"/>
</dbReference>
<feature type="compositionally biased region" description="Basic and acidic residues" evidence="6">
    <location>
        <begin position="416"/>
        <end position="455"/>
    </location>
</feature>
<dbReference type="Proteomes" id="UP001234581">
    <property type="component" value="Unassembled WGS sequence"/>
</dbReference>
<dbReference type="InterPro" id="IPR028938">
    <property type="entry name" value="Rsf1-like"/>
</dbReference>
<dbReference type="PANTHER" id="PTHR14296:SF3">
    <property type="entry name" value="DIKAR, ISOFORM F"/>
    <property type="match status" value="1"/>
</dbReference>
<dbReference type="SUPFAM" id="SSF57903">
    <property type="entry name" value="FYVE/PHD zinc finger"/>
    <property type="match status" value="1"/>
</dbReference>
<dbReference type="AlphaFoldDB" id="A0AAD7XT11"/>
<keyword evidence="5" id="KW-0539">Nucleus</keyword>
<feature type="compositionally biased region" description="Basic and acidic residues" evidence="6">
    <location>
        <begin position="462"/>
        <end position="485"/>
    </location>
</feature>
<keyword evidence="4" id="KW-0862">Zinc</keyword>
<feature type="domain" description="Zinc finger PHD-type" evidence="7">
    <location>
        <begin position="525"/>
        <end position="580"/>
    </location>
</feature>
<dbReference type="InterPro" id="IPR013083">
    <property type="entry name" value="Znf_RING/FYVE/PHD"/>
</dbReference>
<proteinExistence type="predicted"/>
<reference evidence="8 9" key="1">
    <citation type="submission" date="2023-03" db="EMBL/GenBank/DDBJ databases">
        <title>Genome sequence of Lichtheimia ornata CBS 291.66.</title>
        <authorList>
            <person name="Mohabir J.T."/>
            <person name="Shea T.P."/>
            <person name="Kurbessoian T."/>
            <person name="Berby B."/>
            <person name="Fontaine J."/>
            <person name="Livny J."/>
            <person name="Gnirke A."/>
            <person name="Stajich J.E."/>
            <person name="Cuomo C.A."/>
        </authorList>
    </citation>
    <scope>NUCLEOTIDE SEQUENCE [LARGE SCALE GENOMIC DNA]</scope>
    <source>
        <strain evidence="8">CBS 291.66</strain>
    </source>
</reference>
<keyword evidence="9" id="KW-1185">Reference proteome</keyword>
<dbReference type="Gene3D" id="3.30.40.10">
    <property type="entry name" value="Zinc/RING finger domain, C3HC4 (zinc finger)"/>
    <property type="match status" value="1"/>
</dbReference>
<feature type="region of interest" description="Disordered" evidence="6">
    <location>
        <begin position="279"/>
        <end position="323"/>
    </location>
</feature>
<feature type="compositionally biased region" description="Basic and acidic residues" evidence="6">
    <location>
        <begin position="150"/>
        <end position="190"/>
    </location>
</feature>
<organism evidence="8 9">
    <name type="scientific">Lichtheimia ornata</name>
    <dbReference type="NCBI Taxonomy" id="688661"/>
    <lineage>
        <taxon>Eukaryota</taxon>
        <taxon>Fungi</taxon>
        <taxon>Fungi incertae sedis</taxon>
        <taxon>Mucoromycota</taxon>
        <taxon>Mucoromycotina</taxon>
        <taxon>Mucoromycetes</taxon>
        <taxon>Mucorales</taxon>
        <taxon>Lichtheimiaceae</taxon>
        <taxon>Lichtheimia</taxon>
    </lineage>
</organism>
<dbReference type="InterPro" id="IPR019787">
    <property type="entry name" value="Znf_PHD-finger"/>
</dbReference>
<dbReference type="SMART" id="SM00249">
    <property type="entry name" value="PHD"/>
    <property type="match status" value="1"/>
</dbReference>
<gene>
    <name evidence="8" type="ORF">O0I10_011011</name>
</gene>
<dbReference type="Pfam" id="PF15612">
    <property type="entry name" value="WHIM1"/>
    <property type="match status" value="1"/>
</dbReference>
<feature type="compositionally biased region" description="Low complexity" evidence="6">
    <location>
        <begin position="683"/>
        <end position="692"/>
    </location>
</feature>
<feature type="region of interest" description="Disordered" evidence="6">
    <location>
        <begin position="585"/>
        <end position="696"/>
    </location>
</feature>
<evidence type="ECO:0000256" key="4">
    <source>
        <dbReference type="ARBA" id="ARBA00022833"/>
    </source>
</evidence>
<comment type="caution">
    <text evidence="8">The sequence shown here is derived from an EMBL/GenBank/DDBJ whole genome shotgun (WGS) entry which is preliminary data.</text>
</comment>
<evidence type="ECO:0000259" key="7">
    <source>
        <dbReference type="SMART" id="SM00249"/>
    </source>
</evidence>
<dbReference type="InterPro" id="IPR011011">
    <property type="entry name" value="Znf_FYVE_PHD"/>
</dbReference>
<feature type="region of interest" description="Disordered" evidence="6">
    <location>
        <begin position="748"/>
        <end position="785"/>
    </location>
</feature>
<evidence type="ECO:0000256" key="3">
    <source>
        <dbReference type="ARBA" id="ARBA00022771"/>
    </source>
</evidence>
<dbReference type="InterPro" id="IPR028942">
    <property type="entry name" value="WHIM1_dom"/>
</dbReference>
<keyword evidence="3" id="KW-0863">Zinc-finger</keyword>
<feature type="compositionally biased region" description="Basic residues" evidence="6">
    <location>
        <begin position="650"/>
        <end position="667"/>
    </location>
</feature>
<feature type="compositionally biased region" description="Low complexity" evidence="6">
    <location>
        <begin position="623"/>
        <end position="636"/>
    </location>
</feature>
<dbReference type="InterPro" id="IPR019786">
    <property type="entry name" value="Zinc_finger_PHD-type_CS"/>
</dbReference>
<keyword evidence="2" id="KW-0479">Metal-binding</keyword>
<feature type="compositionally biased region" description="Acidic residues" evidence="6">
    <location>
        <begin position="587"/>
        <end position="596"/>
    </location>
</feature>
<evidence type="ECO:0000313" key="9">
    <source>
        <dbReference type="Proteomes" id="UP001234581"/>
    </source>
</evidence>
<dbReference type="PANTHER" id="PTHR14296">
    <property type="entry name" value="REMODELING AND SPACING FACTOR 1"/>
    <property type="match status" value="1"/>
</dbReference>
<sequence length="785" mass="91920">MSLDDDGAMPEIHKLRNNIEFAATSQFFHTFQSAFRPWPAHYNPASLLVQVHALTHRNKKQSDDDYVFTTEDLEKMILDPTERYRIQELMVRMLRLLTRNRFINNDTWQMYFAREIDKRGELEENPFYEHVEQQPDDGSHDNKDVAMKDAVKEDPKQEDDKKDDPVQDEGVKQEDGIKQENGTKEDDDPKQASVEEQEQQQQQQPVKERRPINYFDMPLELRVHLLHTLCEWQLDDAERFREHLDSEEDAVHWRVDPIGYDAKGSLYWLFDDNRLYKEMPEPKKKKAKPKKKPVRKGRAGVRRSSRRAAQATAQEEEEAEEETENWVPWQLLCVTSQEWEAFPKRFENSQHPDEQNFYSLLVEDVLPKVLPVIQEHEEALKKKDAMKYRKRSSRLISRELEALERDHQQQQLIVTDTRRSTRRQEIARKREEEEKVTAAQAREERLRERERRIQQRENAQAEEERRQAMAESLREQEAKEREEKMLQQQAKRQNKRKQSQSAAPKKRGRKPKNKHAEEEDVWQFDCVCGVSGENIDDGTPLIACERCGKWQHIRCLQKDGQLEEGRKSFASYSFFCKPCTAKGSQDVDIDGVDDNETTLPPPHTPRKLTIIQSQPPPPPPPSSHYQQPPRQYHQPPISIPHPQMPPTNGHHQHYQHHHNNNHHHHHPYVPLQPWIHHQPQQPPQQQQQQQPPLAARHTMGQHAFPLLSPMVPNDPSNGNNGHMQYNMYRNTLPPLLPQLPVPGVPPVAPRPTAKSTPSTTTTTTPTTTTATNGYMHFQDTERKGQ</sequence>
<accession>A0AAD7XT11</accession>
<dbReference type="InterPro" id="IPR001965">
    <property type="entry name" value="Znf_PHD"/>
</dbReference>
<dbReference type="GO" id="GO:0031213">
    <property type="term" value="C:RSF complex"/>
    <property type="evidence" value="ECO:0007669"/>
    <property type="project" value="InterPro"/>
</dbReference>